<dbReference type="InterPro" id="IPR058600">
    <property type="entry name" value="YhjD-like"/>
</dbReference>
<dbReference type="RefSeq" id="WP_087919404.1">
    <property type="nucleotide sequence ID" value="NZ_CP021780.1"/>
</dbReference>
<protein>
    <submittedName>
        <fullName evidence="1">Uncharacterized protein</fullName>
    </submittedName>
</protein>
<name>A0A2Z2KRI8_9BACL</name>
<dbReference type="AlphaFoldDB" id="A0A2Z2KRI8"/>
<dbReference type="KEGG" id="pdh:B9T62_34725"/>
<dbReference type="OrthoDB" id="2910298at2"/>
<gene>
    <name evidence="1" type="ORF">B9T62_34725</name>
</gene>
<evidence type="ECO:0000313" key="1">
    <source>
        <dbReference type="EMBL" id="ASA25439.1"/>
    </source>
</evidence>
<accession>A0A2Z2KRI8</accession>
<sequence>MHRADSRDHMLVKSYILLPLILSAFERDSAIMSAHLRTPAPYLEALKIASSTATVDLRDVRQEMRTRGIKVYEQHRLKIGIEAKFICRGYHDRMLLLNDIIAAQAAIHMRRYLGLDISSYKSYEEQYQLKSKK</sequence>
<reference evidence="1 2" key="1">
    <citation type="submission" date="2017-06" db="EMBL/GenBank/DDBJ databases">
        <title>Complete genome sequence of Paenibacillus donghaensis KCTC 13049T isolated from East Sea sediment, South Korea.</title>
        <authorList>
            <person name="Jung B.K."/>
            <person name="Hong S.-J."/>
            <person name="Shin J.-H."/>
        </authorList>
    </citation>
    <scope>NUCLEOTIDE SEQUENCE [LARGE SCALE GENOMIC DNA]</scope>
    <source>
        <strain evidence="1 2">KCTC 13049</strain>
    </source>
</reference>
<dbReference type="Pfam" id="PF26325">
    <property type="entry name" value="YhjD"/>
    <property type="match status" value="1"/>
</dbReference>
<evidence type="ECO:0000313" key="2">
    <source>
        <dbReference type="Proteomes" id="UP000249890"/>
    </source>
</evidence>
<dbReference type="EMBL" id="CP021780">
    <property type="protein sequence ID" value="ASA25439.1"/>
    <property type="molecule type" value="Genomic_DNA"/>
</dbReference>
<dbReference type="Proteomes" id="UP000249890">
    <property type="component" value="Chromosome"/>
</dbReference>
<organism evidence="1 2">
    <name type="scientific">Paenibacillus donghaensis</name>
    <dbReference type="NCBI Taxonomy" id="414771"/>
    <lineage>
        <taxon>Bacteria</taxon>
        <taxon>Bacillati</taxon>
        <taxon>Bacillota</taxon>
        <taxon>Bacilli</taxon>
        <taxon>Bacillales</taxon>
        <taxon>Paenibacillaceae</taxon>
        <taxon>Paenibacillus</taxon>
    </lineage>
</organism>
<proteinExistence type="predicted"/>
<keyword evidence="2" id="KW-1185">Reference proteome</keyword>